<feature type="compositionally biased region" description="Low complexity" evidence="1">
    <location>
        <begin position="28"/>
        <end position="52"/>
    </location>
</feature>
<protein>
    <submittedName>
        <fullName evidence="2">Uncharacterized protein</fullName>
    </submittedName>
</protein>
<reference evidence="2" key="2">
    <citation type="submission" date="2020-09" db="EMBL/GenBank/DDBJ databases">
        <authorList>
            <person name="Sun Q."/>
            <person name="Zhou Y."/>
        </authorList>
    </citation>
    <scope>NUCLEOTIDE SEQUENCE</scope>
    <source>
        <strain evidence="2">CGMCC 4.7201</strain>
    </source>
</reference>
<proteinExistence type="predicted"/>
<reference evidence="2" key="1">
    <citation type="journal article" date="2014" name="Int. J. Syst. Evol. Microbiol.">
        <title>Complete genome sequence of Corynebacterium casei LMG S-19264T (=DSM 44701T), isolated from a smear-ripened cheese.</title>
        <authorList>
            <consortium name="US DOE Joint Genome Institute (JGI-PGF)"/>
            <person name="Walter F."/>
            <person name="Albersmeier A."/>
            <person name="Kalinowski J."/>
            <person name="Ruckert C."/>
        </authorList>
    </citation>
    <scope>NUCLEOTIDE SEQUENCE</scope>
    <source>
        <strain evidence="2">CGMCC 4.7201</strain>
    </source>
</reference>
<evidence type="ECO:0000256" key="1">
    <source>
        <dbReference type="SAM" id="MobiDB-lite"/>
    </source>
</evidence>
<evidence type="ECO:0000313" key="3">
    <source>
        <dbReference type="Proteomes" id="UP000641932"/>
    </source>
</evidence>
<feature type="compositionally biased region" description="Basic and acidic residues" evidence="1">
    <location>
        <begin position="53"/>
        <end position="80"/>
    </location>
</feature>
<sequence>MGCAGLGLAAVAAPGVRGGRWPEGYGGSPAARAPQPASAATPATLAAPSHSSAWDDHEPDVVRLRRDPGLPPKGDAEGRQNLHHLHSTASSSSTYINLILCARGAHDASQGFVLGPKRFSVGTDNFHEIDSFGLPCRSGSGKD</sequence>
<dbReference type="AlphaFoldDB" id="A0A918A010"/>
<dbReference type="EMBL" id="BMMS01000085">
    <property type="protein sequence ID" value="GGP01134.1"/>
    <property type="molecule type" value="Genomic_DNA"/>
</dbReference>
<comment type="caution">
    <text evidence="2">The sequence shown here is derived from an EMBL/GenBank/DDBJ whole genome shotgun (WGS) entry which is preliminary data.</text>
</comment>
<dbReference type="Proteomes" id="UP000641932">
    <property type="component" value="Unassembled WGS sequence"/>
</dbReference>
<evidence type="ECO:0000313" key="2">
    <source>
        <dbReference type="EMBL" id="GGP01134.1"/>
    </source>
</evidence>
<gene>
    <name evidence="2" type="ORF">GCM10012280_71380</name>
</gene>
<name>A0A918A010_9ACTN</name>
<organism evidence="2 3">
    <name type="scientific">Wenjunlia tyrosinilytica</name>
    <dbReference type="NCBI Taxonomy" id="1544741"/>
    <lineage>
        <taxon>Bacteria</taxon>
        <taxon>Bacillati</taxon>
        <taxon>Actinomycetota</taxon>
        <taxon>Actinomycetes</taxon>
        <taxon>Kitasatosporales</taxon>
        <taxon>Streptomycetaceae</taxon>
        <taxon>Wenjunlia</taxon>
    </lineage>
</organism>
<feature type="region of interest" description="Disordered" evidence="1">
    <location>
        <begin position="15"/>
        <end position="91"/>
    </location>
</feature>
<keyword evidence="3" id="KW-1185">Reference proteome</keyword>
<accession>A0A918A010</accession>